<keyword evidence="2" id="KW-0393">Immunoglobulin domain</keyword>
<dbReference type="PANTHER" id="PTHR16675:SF193">
    <property type="entry name" value="LOC571647 PROTEIN-RELATED"/>
    <property type="match status" value="1"/>
</dbReference>
<dbReference type="InterPro" id="IPR050208">
    <property type="entry name" value="MHC_class-I_related"/>
</dbReference>
<feature type="domain" description="Ig-like" evidence="3">
    <location>
        <begin position="35"/>
        <end position="122"/>
    </location>
</feature>
<evidence type="ECO:0000313" key="5">
    <source>
        <dbReference type="Proteomes" id="UP000579812"/>
    </source>
</evidence>
<dbReference type="Pfam" id="PF00129">
    <property type="entry name" value="MHC_I"/>
    <property type="match status" value="1"/>
</dbReference>
<dbReference type="InterPro" id="IPR007110">
    <property type="entry name" value="Ig-like_dom"/>
</dbReference>
<dbReference type="InterPro" id="IPR003006">
    <property type="entry name" value="Ig/MHC_CS"/>
</dbReference>
<dbReference type="Pfam" id="PF07654">
    <property type="entry name" value="C1-set"/>
    <property type="match status" value="1"/>
</dbReference>
<dbReference type="SUPFAM" id="SSF48726">
    <property type="entry name" value="Immunoglobulin"/>
    <property type="match status" value="1"/>
</dbReference>
<dbReference type="InterPro" id="IPR011162">
    <property type="entry name" value="MHC_I/II-like_Ag-recog"/>
</dbReference>
<dbReference type="InterPro" id="IPR013783">
    <property type="entry name" value="Ig-like_fold"/>
</dbReference>
<dbReference type="Gene3D" id="3.30.500.10">
    <property type="entry name" value="MHC class I-like antigen recognition-like"/>
    <property type="match status" value="1"/>
</dbReference>
<dbReference type="PANTHER" id="PTHR16675">
    <property type="entry name" value="MHC CLASS I-RELATED"/>
    <property type="match status" value="1"/>
</dbReference>
<dbReference type="InterPro" id="IPR036179">
    <property type="entry name" value="Ig-like_dom_sf"/>
</dbReference>
<dbReference type="AlphaFoldDB" id="A0A7J6C2M9"/>
<keyword evidence="5" id="KW-1185">Reference proteome</keyword>
<evidence type="ECO:0000256" key="1">
    <source>
        <dbReference type="ARBA" id="ARBA00023180"/>
    </source>
</evidence>
<dbReference type="InterPro" id="IPR037055">
    <property type="entry name" value="MHC_I-like_Ag-recog_sf"/>
</dbReference>
<evidence type="ECO:0000313" key="4">
    <source>
        <dbReference type="EMBL" id="KAF4100885.1"/>
    </source>
</evidence>
<dbReference type="GO" id="GO:0006955">
    <property type="term" value="P:immune response"/>
    <property type="evidence" value="ECO:0007669"/>
    <property type="project" value="TreeGrafter"/>
</dbReference>
<dbReference type="Gene3D" id="2.60.40.10">
    <property type="entry name" value="Immunoglobulins"/>
    <property type="match status" value="1"/>
</dbReference>
<dbReference type="SMART" id="SM00407">
    <property type="entry name" value="IGc1"/>
    <property type="match status" value="1"/>
</dbReference>
<dbReference type="GO" id="GO:0009897">
    <property type="term" value="C:external side of plasma membrane"/>
    <property type="evidence" value="ECO:0007669"/>
    <property type="project" value="TreeGrafter"/>
</dbReference>
<dbReference type="SUPFAM" id="SSF54452">
    <property type="entry name" value="MHC antigen-recognition domain"/>
    <property type="match status" value="1"/>
</dbReference>
<reference evidence="4 5" key="1">
    <citation type="submission" date="2020-04" db="EMBL/GenBank/DDBJ databases">
        <title>Chromosome-level genome assembly of a cyprinid fish Onychostoma macrolepis by integration of Nanopore Sequencing, Bionano and Hi-C technology.</title>
        <authorList>
            <person name="Wang D."/>
        </authorList>
    </citation>
    <scope>NUCLEOTIDE SEQUENCE [LARGE SCALE GENOMIC DNA]</scope>
    <source>
        <strain evidence="4">SWU-2019</strain>
        <tissue evidence="4">Muscle</tissue>
    </source>
</reference>
<gene>
    <name evidence="4" type="ORF">G5714_019081</name>
</gene>
<evidence type="ECO:0000256" key="2">
    <source>
        <dbReference type="ARBA" id="ARBA00023319"/>
    </source>
</evidence>
<dbReference type="InterPro" id="IPR003597">
    <property type="entry name" value="Ig_C1-set"/>
</dbReference>
<protein>
    <recommendedName>
        <fullName evidence="3">Ig-like domain-containing protein</fullName>
    </recommendedName>
</protein>
<name>A0A7J6C2M9_9TELE</name>
<dbReference type="Proteomes" id="UP000579812">
    <property type="component" value="Unassembled WGS sequence"/>
</dbReference>
<dbReference type="EMBL" id="JAAMOB010000019">
    <property type="protein sequence ID" value="KAF4100885.1"/>
    <property type="molecule type" value="Genomic_DNA"/>
</dbReference>
<accession>A0A7J6C2M9</accession>
<dbReference type="PROSITE" id="PS50835">
    <property type="entry name" value="IG_LIKE"/>
    <property type="match status" value="1"/>
</dbReference>
<dbReference type="InterPro" id="IPR011161">
    <property type="entry name" value="MHC_I-like_Ag-recog"/>
</dbReference>
<keyword evidence="1" id="KW-0325">Glycoprotein</keyword>
<evidence type="ECO:0000259" key="3">
    <source>
        <dbReference type="PROSITE" id="PS50835"/>
    </source>
</evidence>
<dbReference type="GO" id="GO:0005615">
    <property type="term" value="C:extracellular space"/>
    <property type="evidence" value="ECO:0007669"/>
    <property type="project" value="TreeGrafter"/>
</dbReference>
<comment type="caution">
    <text evidence="4">The sequence shown here is derived from an EMBL/GenBank/DDBJ whole genome shotgun (WGS) entry which is preliminary data.</text>
</comment>
<organism evidence="4 5">
    <name type="scientific">Onychostoma macrolepis</name>
    <dbReference type="NCBI Taxonomy" id="369639"/>
    <lineage>
        <taxon>Eukaryota</taxon>
        <taxon>Metazoa</taxon>
        <taxon>Chordata</taxon>
        <taxon>Craniata</taxon>
        <taxon>Vertebrata</taxon>
        <taxon>Euteleostomi</taxon>
        <taxon>Actinopterygii</taxon>
        <taxon>Neopterygii</taxon>
        <taxon>Teleostei</taxon>
        <taxon>Ostariophysi</taxon>
        <taxon>Cypriniformes</taxon>
        <taxon>Cyprinidae</taxon>
        <taxon>Acrossocheilinae</taxon>
        <taxon>Onychostoma</taxon>
    </lineage>
</organism>
<sequence length="296" mass="35383">MKWDQQTGRNKLLKHYLKTCMNWISTLNCSKSNSPDVNVFMRKASDDHSKLVLSCLATGFYPRDIEMNIRLDGSKLEGKISSEIRPNNDETFQMRTTVEIDRNHKGSYDCFVIHSNLTEPVSVEWERHHFFYRFIVLSKAENFPDFTAEAVADDRRMKHYNTEVEDWKRVNLFEYDRIEPLPEPYEPRDWYKDQLKIVSNCTQCSDVLQRIIGCKLEKFPNGTVMNLTVFDEYGFDENYLMAFNYDTLQWIDKSPKAKEIKKDWDRHTERKQYLYKYLNDCMDWISKFNNTNKSEL</sequence>
<dbReference type="PROSITE" id="PS00290">
    <property type="entry name" value="IG_MHC"/>
    <property type="match status" value="1"/>
</dbReference>
<proteinExistence type="predicted"/>